<evidence type="ECO:0000256" key="10">
    <source>
        <dbReference type="SAM" id="Phobius"/>
    </source>
</evidence>
<evidence type="ECO:0000313" key="12">
    <source>
        <dbReference type="Proteomes" id="UP000294933"/>
    </source>
</evidence>
<keyword evidence="8 11" id="KW-0675">Receptor</keyword>
<evidence type="ECO:0000256" key="6">
    <source>
        <dbReference type="ARBA" id="ARBA00023040"/>
    </source>
</evidence>
<keyword evidence="9" id="KW-0807">Transducer</keyword>
<gene>
    <name evidence="11" type="ORF">BD410DRAFT_730545</name>
</gene>
<dbReference type="PANTHER" id="PTHR28097:SF1">
    <property type="entry name" value="PHEROMONE A FACTOR RECEPTOR"/>
    <property type="match status" value="1"/>
</dbReference>
<feature type="transmembrane region" description="Helical" evidence="10">
    <location>
        <begin position="35"/>
        <end position="58"/>
    </location>
</feature>
<feature type="transmembrane region" description="Helical" evidence="10">
    <location>
        <begin position="155"/>
        <end position="178"/>
    </location>
</feature>
<accession>A0A4Y7PPD9</accession>
<evidence type="ECO:0000256" key="2">
    <source>
        <dbReference type="ARBA" id="ARBA00011085"/>
    </source>
</evidence>
<feature type="transmembrane region" description="Helical" evidence="10">
    <location>
        <begin position="207"/>
        <end position="227"/>
    </location>
</feature>
<dbReference type="InterPro" id="IPR000481">
    <property type="entry name" value="GPCR_Pheromne_B_alpha_rcpt"/>
</dbReference>
<dbReference type="EMBL" id="ML170229">
    <property type="protein sequence ID" value="TDL17045.1"/>
    <property type="molecule type" value="Genomic_DNA"/>
</dbReference>
<dbReference type="GO" id="GO:0005886">
    <property type="term" value="C:plasma membrane"/>
    <property type="evidence" value="ECO:0007669"/>
    <property type="project" value="TreeGrafter"/>
</dbReference>
<evidence type="ECO:0000256" key="3">
    <source>
        <dbReference type="ARBA" id="ARBA00022507"/>
    </source>
</evidence>
<dbReference type="Proteomes" id="UP000294933">
    <property type="component" value="Unassembled WGS sequence"/>
</dbReference>
<evidence type="ECO:0000256" key="1">
    <source>
        <dbReference type="ARBA" id="ARBA00004141"/>
    </source>
</evidence>
<evidence type="ECO:0000256" key="5">
    <source>
        <dbReference type="ARBA" id="ARBA00022989"/>
    </source>
</evidence>
<reference evidence="11 12" key="1">
    <citation type="submission" date="2018-06" db="EMBL/GenBank/DDBJ databases">
        <title>A transcriptomic atlas of mushroom development highlights an independent origin of complex multicellularity.</title>
        <authorList>
            <consortium name="DOE Joint Genome Institute"/>
            <person name="Krizsan K."/>
            <person name="Almasi E."/>
            <person name="Merenyi Z."/>
            <person name="Sahu N."/>
            <person name="Viragh M."/>
            <person name="Koszo T."/>
            <person name="Mondo S."/>
            <person name="Kiss B."/>
            <person name="Balint B."/>
            <person name="Kues U."/>
            <person name="Barry K."/>
            <person name="Hegedus J.C."/>
            <person name="Henrissat B."/>
            <person name="Johnson J."/>
            <person name="Lipzen A."/>
            <person name="Ohm R."/>
            <person name="Nagy I."/>
            <person name="Pangilinan J."/>
            <person name="Yan J."/>
            <person name="Xiong Y."/>
            <person name="Grigoriev I.V."/>
            <person name="Hibbett D.S."/>
            <person name="Nagy L.G."/>
        </authorList>
    </citation>
    <scope>NUCLEOTIDE SEQUENCE [LARGE SCALE GENOMIC DNA]</scope>
    <source>
        <strain evidence="11 12">SZMC22713</strain>
    </source>
</reference>
<feature type="transmembrane region" description="Helical" evidence="10">
    <location>
        <begin position="270"/>
        <end position="288"/>
    </location>
</feature>
<feature type="transmembrane region" description="Helical" evidence="10">
    <location>
        <begin position="70"/>
        <end position="91"/>
    </location>
</feature>
<keyword evidence="6" id="KW-0297">G-protein coupled receptor</keyword>
<sequence>MDLHPTYPIFPIIIFLSFVATLLPLAWIKRDNTGLLLLVLWLAIACLNQFINSVIWHGNTRNFVPVWCDISSRLIVGISVGIPCSALCMTRRLYHVCSMKALLLTTIQKRRALVEDMCICVGIPFLQVVIHYVVGGHRYAILEDIGCYPATYNSWLAYVLAYSWPVIIGFLNGIYSVLTIRAIIRSGKEIDKCFEEKDEKKHYCRRIAFALGMIIFDGPFAVVSMTFDLTTMPLYPYNGWKETHVNYSHVVNVPAAVWRLNPTWNAALEMARWILILDTMVYYGIFGTSREAINAYKKAFWTVIRVLGLKFRSSATFQDNLQL</sequence>
<dbReference type="PRINTS" id="PR00901">
    <property type="entry name" value="PHEROMONEBAR"/>
</dbReference>
<keyword evidence="7 10" id="KW-0472">Membrane</keyword>
<dbReference type="InterPro" id="IPR001499">
    <property type="entry name" value="GPCR_STE3"/>
</dbReference>
<evidence type="ECO:0000313" key="11">
    <source>
        <dbReference type="EMBL" id="TDL17045.1"/>
    </source>
</evidence>
<dbReference type="GO" id="GO:0000750">
    <property type="term" value="P:pheromone-dependent signal transduction involved in conjugation with cellular fusion"/>
    <property type="evidence" value="ECO:0007669"/>
    <property type="project" value="TreeGrafter"/>
</dbReference>
<dbReference type="AlphaFoldDB" id="A0A4Y7PPD9"/>
<feature type="transmembrane region" description="Helical" evidence="10">
    <location>
        <begin position="6"/>
        <end position="28"/>
    </location>
</feature>
<evidence type="ECO:0000256" key="7">
    <source>
        <dbReference type="ARBA" id="ARBA00023136"/>
    </source>
</evidence>
<keyword evidence="4 10" id="KW-0812">Transmembrane</keyword>
<dbReference type="OrthoDB" id="2874149at2759"/>
<feature type="transmembrane region" description="Helical" evidence="10">
    <location>
        <begin position="112"/>
        <end position="135"/>
    </location>
</feature>
<proteinExistence type="inferred from homology"/>
<keyword evidence="12" id="KW-1185">Reference proteome</keyword>
<comment type="subcellular location">
    <subcellularLocation>
        <location evidence="1">Membrane</location>
        <topology evidence="1">Multi-pass membrane protein</topology>
    </subcellularLocation>
</comment>
<dbReference type="Pfam" id="PF02076">
    <property type="entry name" value="STE3"/>
    <property type="match status" value="1"/>
</dbReference>
<keyword evidence="3" id="KW-0589">Pheromone response</keyword>
<dbReference type="CDD" id="cd14966">
    <property type="entry name" value="7tmD_STE3"/>
    <property type="match status" value="1"/>
</dbReference>
<name>A0A4Y7PPD9_9AGAM</name>
<protein>
    <submittedName>
        <fullName evidence="11">Fungal pheromone STE3G-protein-coupled receptor</fullName>
    </submittedName>
</protein>
<dbReference type="PRINTS" id="PR00899">
    <property type="entry name" value="GPCRSTE3"/>
</dbReference>
<dbReference type="GO" id="GO:0004934">
    <property type="term" value="F:mating-type alpha-factor pheromone receptor activity"/>
    <property type="evidence" value="ECO:0007669"/>
    <property type="project" value="InterPro"/>
</dbReference>
<dbReference type="PANTHER" id="PTHR28097">
    <property type="entry name" value="PHEROMONE A FACTOR RECEPTOR"/>
    <property type="match status" value="1"/>
</dbReference>
<evidence type="ECO:0000256" key="4">
    <source>
        <dbReference type="ARBA" id="ARBA00022692"/>
    </source>
</evidence>
<evidence type="ECO:0000256" key="9">
    <source>
        <dbReference type="ARBA" id="ARBA00023224"/>
    </source>
</evidence>
<keyword evidence="5 10" id="KW-1133">Transmembrane helix</keyword>
<organism evidence="11 12">
    <name type="scientific">Rickenella mellea</name>
    <dbReference type="NCBI Taxonomy" id="50990"/>
    <lineage>
        <taxon>Eukaryota</taxon>
        <taxon>Fungi</taxon>
        <taxon>Dikarya</taxon>
        <taxon>Basidiomycota</taxon>
        <taxon>Agaricomycotina</taxon>
        <taxon>Agaricomycetes</taxon>
        <taxon>Hymenochaetales</taxon>
        <taxon>Rickenellaceae</taxon>
        <taxon>Rickenella</taxon>
    </lineage>
</organism>
<dbReference type="VEuPathDB" id="FungiDB:BD410DRAFT_730545"/>
<evidence type="ECO:0000256" key="8">
    <source>
        <dbReference type="ARBA" id="ARBA00023170"/>
    </source>
</evidence>
<comment type="similarity">
    <text evidence="2">Belongs to the G-protein coupled receptor 4 family.</text>
</comment>